<evidence type="ECO:0000256" key="6">
    <source>
        <dbReference type="SAM" id="Coils"/>
    </source>
</evidence>
<evidence type="ECO:0000256" key="5">
    <source>
        <dbReference type="PIRNR" id="PIRNR038471"/>
    </source>
</evidence>
<dbReference type="InterPro" id="IPR007221">
    <property type="entry name" value="MreC"/>
</dbReference>
<evidence type="ECO:0000256" key="3">
    <source>
        <dbReference type="ARBA" id="ARBA00022960"/>
    </source>
</evidence>
<name>A0A133KXM8_HEYCO</name>
<comment type="function">
    <text evidence="5">Involved in formation and maintenance of cell shape.</text>
</comment>
<dbReference type="GO" id="GO:0005886">
    <property type="term" value="C:plasma membrane"/>
    <property type="evidence" value="ECO:0007669"/>
    <property type="project" value="TreeGrafter"/>
</dbReference>
<evidence type="ECO:0000256" key="2">
    <source>
        <dbReference type="ARBA" id="ARBA00013855"/>
    </source>
</evidence>
<dbReference type="EMBL" id="LRPN01000032">
    <property type="protein sequence ID" value="KWZ84182.1"/>
    <property type="molecule type" value="Genomic_DNA"/>
</dbReference>
<keyword evidence="3 5" id="KW-0133">Cell shape</keyword>
<dbReference type="Gene3D" id="2.40.10.340">
    <property type="entry name" value="Rod shape-determining protein MreC, domain 1"/>
    <property type="match status" value="1"/>
</dbReference>
<comment type="caution">
    <text evidence="9">The sequence shown here is derived from an EMBL/GenBank/DDBJ whole genome shotgun (WGS) entry which is preliminary data.</text>
</comment>
<dbReference type="Pfam" id="PF04085">
    <property type="entry name" value="MreC"/>
    <property type="match status" value="1"/>
</dbReference>
<dbReference type="PIRSF" id="PIRSF038471">
    <property type="entry name" value="MreC"/>
    <property type="match status" value="1"/>
</dbReference>
<dbReference type="NCBIfam" id="TIGR00219">
    <property type="entry name" value="mreC"/>
    <property type="match status" value="1"/>
</dbReference>
<evidence type="ECO:0000259" key="8">
    <source>
        <dbReference type="Pfam" id="PF04085"/>
    </source>
</evidence>
<dbReference type="Proteomes" id="UP000070376">
    <property type="component" value="Unassembled WGS sequence"/>
</dbReference>
<dbReference type="InterPro" id="IPR042175">
    <property type="entry name" value="Cell/Rod_MreC_2"/>
</dbReference>
<comment type="similarity">
    <text evidence="1 5">Belongs to the MreC family.</text>
</comment>
<organism evidence="9 10">
    <name type="scientific">Heyndrickxia coagulans</name>
    <name type="common">Weizmannia coagulans</name>
    <dbReference type="NCBI Taxonomy" id="1398"/>
    <lineage>
        <taxon>Bacteria</taxon>
        <taxon>Bacillati</taxon>
        <taxon>Bacillota</taxon>
        <taxon>Bacilli</taxon>
        <taxon>Bacillales</taxon>
        <taxon>Bacillaceae</taxon>
        <taxon>Heyndrickxia</taxon>
    </lineage>
</organism>
<feature type="domain" description="Rod shape-determining protein MreC beta-barrel core" evidence="8">
    <location>
        <begin position="128"/>
        <end position="279"/>
    </location>
</feature>
<dbReference type="Gene3D" id="1.20.5.490">
    <property type="entry name" value="Single helix bin"/>
    <property type="match status" value="1"/>
</dbReference>
<keyword evidence="6" id="KW-0175">Coiled coil</keyword>
<proteinExistence type="inferred from homology"/>
<accession>A0A133KXM8</accession>
<reference evidence="10" key="1">
    <citation type="submission" date="2016-01" db="EMBL/GenBank/DDBJ databases">
        <authorList>
            <person name="Mitreva M."/>
            <person name="Pepin K.H."/>
            <person name="Mihindukulasuriya K.A."/>
            <person name="Fulton R."/>
            <person name="Fronick C."/>
            <person name="O'Laughlin M."/>
            <person name="Miner T."/>
            <person name="Herter B."/>
            <person name="Rosa B.A."/>
            <person name="Cordes M."/>
            <person name="Tomlinson C."/>
            <person name="Wollam A."/>
            <person name="Palsikar V.B."/>
            <person name="Mardis E.R."/>
            <person name="Wilson R.K."/>
        </authorList>
    </citation>
    <scope>NUCLEOTIDE SEQUENCE [LARGE SCALE GENOMIC DNA]</scope>
    <source>
        <strain evidence="10">GED7749B</strain>
    </source>
</reference>
<dbReference type="PANTHER" id="PTHR34138:SF1">
    <property type="entry name" value="CELL SHAPE-DETERMINING PROTEIN MREC"/>
    <property type="match status" value="1"/>
</dbReference>
<protein>
    <recommendedName>
        <fullName evidence="2 5">Cell shape-determining protein MreC</fullName>
    </recommendedName>
    <alternativeName>
        <fullName evidence="4 5">Cell shape protein MreC</fullName>
    </alternativeName>
</protein>
<keyword evidence="7" id="KW-0812">Transmembrane</keyword>
<gene>
    <name evidence="9" type="ORF">HMPREF3213_00971</name>
</gene>
<feature type="transmembrane region" description="Helical" evidence="7">
    <location>
        <begin position="15"/>
        <end position="33"/>
    </location>
</feature>
<dbReference type="PATRIC" id="fig|1398.22.peg.980"/>
<keyword evidence="7" id="KW-1133">Transmembrane helix</keyword>
<dbReference type="Gene3D" id="2.40.10.350">
    <property type="entry name" value="Rod shape-determining protein MreC, domain 2"/>
    <property type="match status" value="1"/>
</dbReference>
<evidence type="ECO:0000313" key="10">
    <source>
        <dbReference type="Proteomes" id="UP000070376"/>
    </source>
</evidence>
<dbReference type="InterPro" id="IPR055342">
    <property type="entry name" value="MreC_beta-barrel_core"/>
</dbReference>
<dbReference type="GO" id="GO:0008360">
    <property type="term" value="P:regulation of cell shape"/>
    <property type="evidence" value="ECO:0007669"/>
    <property type="project" value="UniProtKB-KW"/>
</dbReference>
<dbReference type="AlphaFoldDB" id="A0A133KXM8"/>
<evidence type="ECO:0000256" key="4">
    <source>
        <dbReference type="ARBA" id="ARBA00032089"/>
    </source>
</evidence>
<keyword evidence="7" id="KW-0472">Membrane</keyword>
<dbReference type="PANTHER" id="PTHR34138">
    <property type="entry name" value="CELL SHAPE-DETERMINING PROTEIN MREC"/>
    <property type="match status" value="1"/>
</dbReference>
<dbReference type="InterPro" id="IPR042177">
    <property type="entry name" value="Cell/Rod_1"/>
</dbReference>
<feature type="coiled-coil region" evidence="6">
    <location>
        <begin position="84"/>
        <end position="118"/>
    </location>
</feature>
<evidence type="ECO:0000256" key="7">
    <source>
        <dbReference type="SAM" id="Phobius"/>
    </source>
</evidence>
<evidence type="ECO:0000313" key="9">
    <source>
        <dbReference type="EMBL" id="KWZ84182.1"/>
    </source>
</evidence>
<evidence type="ECO:0000256" key="1">
    <source>
        <dbReference type="ARBA" id="ARBA00009369"/>
    </source>
</evidence>
<sequence length="295" mass="32668">MGVDFMPQFFLNKRLIVLLISVILLVAMIGFSIRERDRISKPEQFVRDIVGLGQSVIAKPANALAGFFDNIGDLKNTYTENKKLKSHLEQLTSLEAQNHELKKENENLRSIIKEKNSLGDSESIQAQVIARNPDNWYEQVVIDKGEVNGVAKNMAVVTSGGFLGKVTQVDKFYSTVELLSSPDETNRVSAKVQNAKKDAYGLIEGYDKKTKMLLLKQLDFNIKVKKGDHVVTSGLSGMFPSGLLIGDIEKVTPDENGLTQTAYVKPAANFYDVREVLVINRKTQKFNAGGTGGEQ</sequence>